<gene>
    <name evidence="2" type="ORF">VMF7928_00919</name>
</gene>
<evidence type="ECO:0000256" key="1">
    <source>
        <dbReference type="SAM" id="Coils"/>
    </source>
</evidence>
<accession>A0ABN8DZD2</accession>
<comment type="caution">
    <text evidence="2">The sequence shown here is derived from an EMBL/GenBank/DDBJ whole genome shotgun (WGS) entry which is preliminary data.</text>
</comment>
<dbReference type="Proteomes" id="UP000838748">
    <property type="component" value="Unassembled WGS sequence"/>
</dbReference>
<keyword evidence="1" id="KW-0175">Coiled coil</keyword>
<organism evidence="2 3">
    <name type="scientific">Vibrio marisflavi CECT 7928</name>
    <dbReference type="NCBI Taxonomy" id="634439"/>
    <lineage>
        <taxon>Bacteria</taxon>
        <taxon>Pseudomonadati</taxon>
        <taxon>Pseudomonadota</taxon>
        <taxon>Gammaproteobacteria</taxon>
        <taxon>Vibrionales</taxon>
        <taxon>Vibrionaceae</taxon>
        <taxon>Vibrio</taxon>
    </lineage>
</organism>
<dbReference type="EMBL" id="CAKLDM010000001">
    <property type="protein sequence ID" value="CAH0537083.1"/>
    <property type="molecule type" value="Genomic_DNA"/>
</dbReference>
<sequence length="437" mass="49357">MSSIQDRISLFINSIYESLGIPSFESFKVNTDKRLQKQQYRQQEAEAKKERYLNEAEKKAKQNMSKVLRQLPVMVAAQRTAKQGKANYLKQIKTLGGGLSQGFNLISKEKMDNAKKFYKEYRHNITLNKSEDDTLDIILGCLKNDADLTQYLDKQYQAEVKSGQLSYGARQQLNNVRFKTKQLFILYKSFVEAQVELLSLADVVANTSNGTVVQPPGAFQGTKSFKGALQKVTLRERSSDIGDLKDCARATIIFKTTADLIRAKNAVVASDAFQAVKHHQKALKDRYDSGTSKEMKKFNVGAQKSGYKDIKFFIKLPKSNTVAELQLNTGVMAEAKEQEHVIYEILRTTKDTSSAFNVTNADILKGVQKHMNSNWFDKARRTTLGVNMELKVLEGMIQQFQNSGYKQLNVSKQQAEALMKVANSLYAYATRQLATQL</sequence>
<feature type="coiled-coil region" evidence="1">
    <location>
        <begin position="30"/>
        <end position="62"/>
    </location>
</feature>
<dbReference type="RefSeq" id="WP_237360294.1">
    <property type="nucleotide sequence ID" value="NZ_CAKLDM010000001.1"/>
</dbReference>
<name>A0ABN8DZD2_9VIBR</name>
<proteinExistence type="predicted"/>
<evidence type="ECO:0000313" key="3">
    <source>
        <dbReference type="Proteomes" id="UP000838748"/>
    </source>
</evidence>
<evidence type="ECO:0000313" key="2">
    <source>
        <dbReference type="EMBL" id="CAH0537083.1"/>
    </source>
</evidence>
<protein>
    <submittedName>
        <fullName evidence="2">Uncharacterized protein</fullName>
    </submittedName>
</protein>
<keyword evidence="3" id="KW-1185">Reference proteome</keyword>
<reference evidence="2" key="1">
    <citation type="submission" date="2021-11" db="EMBL/GenBank/DDBJ databases">
        <authorList>
            <person name="Rodrigo-Torres L."/>
            <person name="Arahal R. D."/>
            <person name="Lucena T."/>
        </authorList>
    </citation>
    <scope>NUCLEOTIDE SEQUENCE</scope>
    <source>
        <strain evidence="2">CECT 7928</strain>
    </source>
</reference>